<dbReference type="Proteomes" id="UP000185744">
    <property type="component" value="Unassembled WGS sequence"/>
</dbReference>
<reference evidence="2" key="1">
    <citation type="submission" date="2016-12" db="EMBL/GenBank/DDBJ databases">
        <title>Discovery of methanogenic haloarchaea.</title>
        <authorList>
            <person name="Sorokin D.Y."/>
            <person name="Makarova K.S."/>
            <person name="Abbas B."/>
            <person name="Ferrer M."/>
            <person name="Golyshin P.N."/>
        </authorList>
    </citation>
    <scope>NUCLEOTIDE SEQUENCE [LARGE SCALE GENOMIC DNA]</scope>
    <source>
        <strain evidence="2">HMET1</strain>
    </source>
</reference>
<dbReference type="AlphaFoldDB" id="A0A1Q6DVW9"/>
<protein>
    <submittedName>
        <fullName evidence="2">SAM-dependent methyltransferase</fullName>
    </submittedName>
</protein>
<dbReference type="Gene3D" id="3.40.50.150">
    <property type="entry name" value="Vaccinia Virus protein VP39"/>
    <property type="match status" value="1"/>
</dbReference>
<keyword evidence="3" id="KW-1185">Reference proteome</keyword>
<dbReference type="SUPFAM" id="SSF53335">
    <property type="entry name" value="S-adenosyl-L-methionine-dependent methyltransferases"/>
    <property type="match status" value="1"/>
</dbReference>
<keyword evidence="2" id="KW-0808">Transferase</keyword>
<dbReference type="Pfam" id="PF08241">
    <property type="entry name" value="Methyltransf_11"/>
    <property type="match status" value="1"/>
</dbReference>
<name>A0A1Q6DVW9_METT1</name>
<dbReference type="STRING" id="1903181.BTN85_0978"/>
<proteinExistence type="predicted"/>
<feature type="domain" description="Methyltransferase type 11" evidence="1">
    <location>
        <begin position="26"/>
        <end position="115"/>
    </location>
</feature>
<gene>
    <name evidence="2" type="ORF">BTN85_0978</name>
</gene>
<comment type="caution">
    <text evidence="2">The sequence shown here is derived from an EMBL/GenBank/DDBJ whole genome shotgun (WGS) entry which is preliminary data.</text>
</comment>
<dbReference type="GO" id="GO:0008757">
    <property type="term" value="F:S-adenosylmethionine-dependent methyltransferase activity"/>
    <property type="evidence" value="ECO:0007669"/>
    <property type="project" value="InterPro"/>
</dbReference>
<dbReference type="GO" id="GO:0032259">
    <property type="term" value="P:methylation"/>
    <property type="evidence" value="ECO:0007669"/>
    <property type="project" value="UniProtKB-KW"/>
</dbReference>
<accession>A0A1Q6DVW9</accession>
<dbReference type="InParanoid" id="A0A1Q6DVW9"/>
<evidence type="ECO:0000313" key="3">
    <source>
        <dbReference type="Proteomes" id="UP000185744"/>
    </source>
</evidence>
<dbReference type="EMBL" id="MSDW01000001">
    <property type="protein sequence ID" value="OKY78487.1"/>
    <property type="molecule type" value="Genomic_DNA"/>
</dbReference>
<dbReference type="InterPro" id="IPR013216">
    <property type="entry name" value="Methyltransf_11"/>
</dbReference>
<dbReference type="InterPro" id="IPR029063">
    <property type="entry name" value="SAM-dependent_MTases_sf"/>
</dbReference>
<evidence type="ECO:0000313" key="2">
    <source>
        <dbReference type="EMBL" id="OKY78487.1"/>
    </source>
</evidence>
<sequence length="194" mass="22502">MKEEKIYQAPNQEIKLDKTSFDGHILDIGGGGEGVIGKLYGKDVISIDTDKNELIEASSDNSGLLRILMDARDLNFLEKSFSKVTSFFTLMYIKSCDRRDVFDEVSRVLKDNGVFEVWDVEIPEFKEEKEEEVFLIPLKISLPKQTIRTGYGVRWRDHSQNANYYLTLAKKKGFSLVEKHKKDKIFHLKFKKRN</sequence>
<evidence type="ECO:0000259" key="1">
    <source>
        <dbReference type="Pfam" id="PF08241"/>
    </source>
</evidence>
<organism evidence="2 3">
    <name type="scientific">Methanohalarchaeum thermophilum</name>
    <dbReference type="NCBI Taxonomy" id="1903181"/>
    <lineage>
        <taxon>Archaea</taxon>
        <taxon>Methanobacteriati</taxon>
        <taxon>Methanobacteriota</taxon>
        <taxon>Methanonatronarchaeia</taxon>
        <taxon>Methanonatronarchaeales</taxon>
        <taxon>Methanonatronarchaeaceae</taxon>
        <taxon>Candidatus Methanohalarchaeum</taxon>
    </lineage>
</organism>
<keyword evidence="2" id="KW-0489">Methyltransferase</keyword>